<accession>A0A6H5G0M7</accession>
<feature type="region of interest" description="Disordered" evidence="1">
    <location>
        <begin position="114"/>
        <end position="167"/>
    </location>
</feature>
<evidence type="ECO:0000313" key="2">
    <source>
        <dbReference type="EMBL" id="CAA9995898.1"/>
    </source>
</evidence>
<dbReference type="EMBL" id="CADCXU010004128">
    <property type="protein sequence ID" value="CAA9995898.1"/>
    <property type="molecule type" value="Genomic_DNA"/>
</dbReference>
<feature type="compositionally biased region" description="Low complexity" evidence="1">
    <location>
        <begin position="141"/>
        <end position="158"/>
    </location>
</feature>
<dbReference type="Proteomes" id="UP000479000">
    <property type="component" value="Unassembled WGS sequence"/>
</dbReference>
<dbReference type="AlphaFoldDB" id="A0A6H5G0M7"/>
<evidence type="ECO:0000256" key="1">
    <source>
        <dbReference type="SAM" id="MobiDB-lite"/>
    </source>
</evidence>
<name>A0A6H5G0M7_9HEMI</name>
<proteinExistence type="predicted"/>
<organism evidence="2 3">
    <name type="scientific">Nesidiocoris tenuis</name>
    <dbReference type="NCBI Taxonomy" id="355587"/>
    <lineage>
        <taxon>Eukaryota</taxon>
        <taxon>Metazoa</taxon>
        <taxon>Ecdysozoa</taxon>
        <taxon>Arthropoda</taxon>
        <taxon>Hexapoda</taxon>
        <taxon>Insecta</taxon>
        <taxon>Pterygota</taxon>
        <taxon>Neoptera</taxon>
        <taxon>Paraneoptera</taxon>
        <taxon>Hemiptera</taxon>
        <taxon>Heteroptera</taxon>
        <taxon>Panheteroptera</taxon>
        <taxon>Cimicomorpha</taxon>
        <taxon>Miridae</taxon>
        <taxon>Dicyphina</taxon>
        <taxon>Nesidiocoris</taxon>
    </lineage>
</organism>
<evidence type="ECO:0000313" key="3">
    <source>
        <dbReference type="Proteomes" id="UP000479000"/>
    </source>
</evidence>
<feature type="region of interest" description="Disordered" evidence="1">
    <location>
        <begin position="23"/>
        <end position="59"/>
    </location>
</feature>
<reference evidence="2 3" key="1">
    <citation type="submission" date="2020-02" db="EMBL/GenBank/DDBJ databases">
        <authorList>
            <person name="Ferguson B K."/>
        </authorList>
    </citation>
    <scope>NUCLEOTIDE SEQUENCE [LARGE SCALE GENOMIC DNA]</scope>
</reference>
<protein>
    <submittedName>
        <fullName evidence="2">Uncharacterized protein</fullName>
    </submittedName>
</protein>
<keyword evidence="3" id="KW-1185">Reference proteome</keyword>
<sequence>MNSSLHEISADLQRLANQQNQLQNNVGPQNNISNMHGGQSPMVPPQQQHQPPPQLQSFASLHHNNSTYSTQHINFNNQPPNCSSGPMMYPNQQPTPPNYPNHEYFNGQRSMGYNSHLQQQQQQAQQQQQMQQMHSLMSTGNNQQPYNNQQQWHSLNQQQPPPPQPNYNTYTPRLIAEFQQSNRSSPRWRPYFIITSTPIGYPRSAS</sequence>
<feature type="non-terminal residue" evidence="2">
    <location>
        <position position="206"/>
    </location>
</feature>
<feature type="compositionally biased region" description="Low complexity" evidence="1">
    <location>
        <begin position="118"/>
        <end position="133"/>
    </location>
</feature>
<gene>
    <name evidence="2" type="ORF">NTEN_LOCUS2601</name>
</gene>
<feature type="compositionally biased region" description="Low complexity" evidence="1">
    <location>
        <begin position="39"/>
        <end position="49"/>
    </location>
</feature>